<name>A0A918ZE30_9ACTN</name>
<dbReference type="PROSITE" id="PS50943">
    <property type="entry name" value="HTH_CROC1"/>
    <property type="match status" value="1"/>
</dbReference>
<dbReference type="Pfam" id="PF01381">
    <property type="entry name" value="HTH_3"/>
    <property type="match status" value="1"/>
</dbReference>
<dbReference type="PANTHER" id="PTHR46797">
    <property type="entry name" value="HTH-TYPE TRANSCRIPTIONAL REGULATOR"/>
    <property type="match status" value="1"/>
</dbReference>
<dbReference type="GO" id="GO:0005829">
    <property type="term" value="C:cytosol"/>
    <property type="evidence" value="ECO:0007669"/>
    <property type="project" value="TreeGrafter"/>
</dbReference>
<dbReference type="GO" id="GO:0003700">
    <property type="term" value="F:DNA-binding transcription factor activity"/>
    <property type="evidence" value="ECO:0007669"/>
    <property type="project" value="TreeGrafter"/>
</dbReference>
<feature type="domain" description="HTH cro/C1-type" evidence="2">
    <location>
        <begin position="15"/>
        <end position="69"/>
    </location>
</feature>
<evidence type="ECO:0000259" key="2">
    <source>
        <dbReference type="PROSITE" id="PS50943"/>
    </source>
</evidence>
<dbReference type="CDD" id="cd00093">
    <property type="entry name" value="HTH_XRE"/>
    <property type="match status" value="1"/>
</dbReference>
<dbReference type="CDD" id="cd02209">
    <property type="entry name" value="cupin_XRE_C"/>
    <property type="match status" value="1"/>
</dbReference>
<reference evidence="3" key="2">
    <citation type="submission" date="2020-09" db="EMBL/GenBank/DDBJ databases">
        <authorList>
            <person name="Sun Q."/>
            <person name="Ohkuma M."/>
        </authorList>
    </citation>
    <scope>NUCLEOTIDE SEQUENCE</scope>
    <source>
        <strain evidence="3">JCM 4784</strain>
    </source>
</reference>
<keyword evidence="4" id="KW-1185">Reference proteome</keyword>
<dbReference type="Gene3D" id="1.10.260.40">
    <property type="entry name" value="lambda repressor-like DNA-binding domains"/>
    <property type="match status" value="1"/>
</dbReference>
<dbReference type="InterPro" id="IPR013096">
    <property type="entry name" value="Cupin_2"/>
</dbReference>
<dbReference type="SUPFAM" id="SSF47413">
    <property type="entry name" value="lambda repressor-like DNA-binding domains"/>
    <property type="match status" value="1"/>
</dbReference>
<dbReference type="InterPro" id="IPR014710">
    <property type="entry name" value="RmlC-like_jellyroll"/>
</dbReference>
<gene>
    <name evidence="3" type="ORF">GCM10018785_16550</name>
</gene>
<evidence type="ECO:0000256" key="1">
    <source>
        <dbReference type="ARBA" id="ARBA00023125"/>
    </source>
</evidence>
<dbReference type="SMART" id="SM00530">
    <property type="entry name" value="HTH_XRE"/>
    <property type="match status" value="1"/>
</dbReference>
<keyword evidence="1" id="KW-0238">DNA-binding</keyword>
<dbReference type="Pfam" id="PF07883">
    <property type="entry name" value="Cupin_2"/>
    <property type="match status" value="1"/>
</dbReference>
<reference evidence="3" key="1">
    <citation type="journal article" date="2014" name="Int. J. Syst. Evol. Microbiol.">
        <title>Complete genome sequence of Corynebacterium casei LMG S-19264T (=DSM 44701T), isolated from a smear-ripened cheese.</title>
        <authorList>
            <consortium name="US DOE Joint Genome Institute (JGI-PGF)"/>
            <person name="Walter F."/>
            <person name="Albersmeier A."/>
            <person name="Kalinowski J."/>
            <person name="Ruckert C."/>
        </authorList>
    </citation>
    <scope>NUCLEOTIDE SEQUENCE</scope>
    <source>
        <strain evidence="3">JCM 4784</strain>
    </source>
</reference>
<evidence type="ECO:0000313" key="4">
    <source>
        <dbReference type="Proteomes" id="UP000608024"/>
    </source>
</evidence>
<dbReference type="Gene3D" id="2.60.120.10">
    <property type="entry name" value="Jelly Rolls"/>
    <property type="match status" value="1"/>
</dbReference>
<dbReference type="EMBL" id="BNBT01000016">
    <property type="protein sequence ID" value="GHE47670.1"/>
    <property type="molecule type" value="Genomic_DNA"/>
</dbReference>
<protein>
    <submittedName>
        <fullName evidence="3">Transcriptional regulator</fullName>
    </submittedName>
</protein>
<accession>A0A918ZE30</accession>
<dbReference type="InterPro" id="IPR011051">
    <property type="entry name" value="RmlC_Cupin_sf"/>
</dbReference>
<evidence type="ECO:0000313" key="3">
    <source>
        <dbReference type="EMBL" id="GHE47670.1"/>
    </source>
</evidence>
<dbReference type="RefSeq" id="WP_190135180.1">
    <property type="nucleotide sequence ID" value="NZ_BNBT01000016.1"/>
</dbReference>
<dbReference type="PANTHER" id="PTHR46797:SF1">
    <property type="entry name" value="METHYLPHOSPHONATE SYNTHASE"/>
    <property type="match status" value="1"/>
</dbReference>
<dbReference type="InterPro" id="IPR001387">
    <property type="entry name" value="Cro/C1-type_HTH"/>
</dbReference>
<comment type="caution">
    <text evidence="3">The sequence shown here is derived from an EMBL/GenBank/DDBJ whole genome shotgun (WGS) entry which is preliminary data.</text>
</comment>
<dbReference type="SUPFAM" id="SSF51182">
    <property type="entry name" value="RmlC-like cupins"/>
    <property type="match status" value="1"/>
</dbReference>
<organism evidence="3 4">
    <name type="scientific">Streptomyces longispororuber</name>
    <dbReference type="NCBI Taxonomy" id="68230"/>
    <lineage>
        <taxon>Bacteria</taxon>
        <taxon>Bacillati</taxon>
        <taxon>Actinomycetota</taxon>
        <taxon>Actinomycetes</taxon>
        <taxon>Kitasatosporales</taxon>
        <taxon>Streptomycetaceae</taxon>
        <taxon>Streptomyces</taxon>
    </lineage>
</organism>
<sequence>MSDLDQLTQSLARNLKRWRGERGFTLDALAARSGVSRGMIIQIEQARTNPSVGTTVKLADALGISITTLLDYEQGPHVRVVPPEQAVRMWSTEAGSSTTLLVGTEARGPFELWTWHLMPGDGSDSDAHPPGTMELLHVRTGELTLVVDGAEHLVPAGSSASFEANVRHGYHNKGAEPVEMTMSVAVPPAHAGSY</sequence>
<dbReference type="Proteomes" id="UP000608024">
    <property type="component" value="Unassembled WGS sequence"/>
</dbReference>
<dbReference type="GO" id="GO:0003677">
    <property type="term" value="F:DNA binding"/>
    <property type="evidence" value="ECO:0007669"/>
    <property type="project" value="UniProtKB-KW"/>
</dbReference>
<proteinExistence type="predicted"/>
<dbReference type="InterPro" id="IPR050807">
    <property type="entry name" value="TransReg_Diox_bact_type"/>
</dbReference>
<dbReference type="AlphaFoldDB" id="A0A918ZE30"/>
<dbReference type="InterPro" id="IPR010982">
    <property type="entry name" value="Lambda_DNA-bd_dom_sf"/>
</dbReference>